<reference evidence="9 10" key="1">
    <citation type="journal article" date="2013" name="Genome Biol.">
        <title>Genome of Acanthamoeba castellanii highlights extensive lateral gene transfer and early evolution of tyrosine kinase signaling.</title>
        <authorList>
            <person name="Clarke M."/>
            <person name="Lohan A.J."/>
            <person name="Liu B."/>
            <person name="Lagkouvardos I."/>
            <person name="Roy S."/>
            <person name="Zafar N."/>
            <person name="Bertelli C."/>
            <person name="Schilde C."/>
            <person name="Kianianmomeni A."/>
            <person name="Burglin T.R."/>
            <person name="Frech C."/>
            <person name="Turcotte B."/>
            <person name="Kopec K.O."/>
            <person name="Synnott J.M."/>
            <person name="Choo C."/>
            <person name="Paponov I."/>
            <person name="Finkler A."/>
            <person name="Soon Heng Tan C."/>
            <person name="Hutchins A.P."/>
            <person name="Weinmeier T."/>
            <person name="Rattei T."/>
            <person name="Chu J.S."/>
            <person name="Gimenez G."/>
            <person name="Irimia M."/>
            <person name="Rigden D.J."/>
            <person name="Fitzpatrick D.A."/>
            <person name="Lorenzo-Morales J."/>
            <person name="Bateman A."/>
            <person name="Chiu C.H."/>
            <person name="Tang P."/>
            <person name="Hegemann P."/>
            <person name="Fromm H."/>
            <person name="Raoult D."/>
            <person name="Greub G."/>
            <person name="Miranda-Saavedra D."/>
            <person name="Chen N."/>
            <person name="Nash P."/>
            <person name="Ginger M.L."/>
            <person name="Horn M."/>
            <person name="Schaap P."/>
            <person name="Caler L."/>
            <person name="Loftus B."/>
        </authorList>
    </citation>
    <scope>NUCLEOTIDE SEQUENCE [LARGE SCALE GENOMIC DNA]</scope>
    <source>
        <strain evidence="9 10">Neff</strain>
    </source>
</reference>
<dbReference type="PANTHER" id="PTHR42894">
    <property type="entry name" value="N-(5'-PHOSPHORIBOSYL)ANTHRANILATE ISOMERASE"/>
    <property type="match status" value="1"/>
</dbReference>
<feature type="domain" description="N-(5'phosphoribosyl) anthranilate isomerase (PRAI)" evidence="8">
    <location>
        <begin position="82"/>
        <end position="232"/>
    </location>
</feature>
<dbReference type="OrthoDB" id="524799at2759"/>
<dbReference type="EC" id="5.3.1.24" evidence="3"/>
<evidence type="ECO:0000256" key="6">
    <source>
        <dbReference type="ARBA" id="ARBA00023141"/>
    </source>
</evidence>
<evidence type="ECO:0000313" key="10">
    <source>
        <dbReference type="Proteomes" id="UP000011083"/>
    </source>
</evidence>
<evidence type="ECO:0000256" key="7">
    <source>
        <dbReference type="ARBA" id="ARBA00023235"/>
    </source>
</evidence>
<evidence type="ECO:0000256" key="4">
    <source>
        <dbReference type="ARBA" id="ARBA00022605"/>
    </source>
</evidence>
<comment type="pathway">
    <text evidence="1">Amino-acid biosynthesis; L-tryptophan biosynthesis; L-tryptophan from chorismate: step 3/5.</text>
</comment>
<evidence type="ECO:0000256" key="3">
    <source>
        <dbReference type="ARBA" id="ARBA00012572"/>
    </source>
</evidence>
<dbReference type="SUPFAM" id="SSF51366">
    <property type="entry name" value="Ribulose-phoshate binding barrel"/>
    <property type="match status" value="1"/>
</dbReference>
<sequence>MQLSPAPCWTPTHSALPVILKVCCIKSVEEAALAIRYGASALGLVAKMPSGPGCIEEGTIAEICAWLNAEAPDVWSFLLTPEQDVAAIVEQQKRLKANTLQLVDALTTGSYADLRQALPSVRIVQVLHVEDDTVVAQARRFGPEEVDAILLDSGRPSLAIKELGGTGRVHDWAISKLVVEAARVPVFLAGGLKDVNVADAIRQVKPHGLDLCSGLRSGPDFDLDEEKLAAFVRAVALTAAPNGGATDNRQVGNNHH</sequence>
<name>L8H3A6_ACACF</name>
<dbReference type="STRING" id="1257118.L8H3A6"/>
<keyword evidence="10" id="KW-1185">Reference proteome</keyword>
<evidence type="ECO:0000256" key="2">
    <source>
        <dbReference type="ARBA" id="ARBA00007571"/>
    </source>
</evidence>
<proteinExistence type="inferred from homology"/>
<dbReference type="UniPathway" id="UPA00035">
    <property type="reaction ID" value="UER00042"/>
</dbReference>
<protein>
    <recommendedName>
        <fullName evidence="3">phosphoribosylanthranilate isomerase</fullName>
        <ecNumber evidence="3">5.3.1.24</ecNumber>
    </recommendedName>
</protein>
<dbReference type="EMBL" id="KB007932">
    <property type="protein sequence ID" value="ELR19680.1"/>
    <property type="molecule type" value="Genomic_DNA"/>
</dbReference>
<gene>
    <name evidence="9" type="ORF">ACA1_199630</name>
</gene>
<dbReference type="KEGG" id="acan:ACA1_199630"/>
<dbReference type="RefSeq" id="XP_004341772.1">
    <property type="nucleotide sequence ID" value="XM_004341724.1"/>
</dbReference>
<dbReference type="Gene3D" id="3.20.20.70">
    <property type="entry name" value="Aldolase class I"/>
    <property type="match status" value="1"/>
</dbReference>
<dbReference type="AlphaFoldDB" id="L8H3A6"/>
<evidence type="ECO:0000256" key="5">
    <source>
        <dbReference type="ARBA" id="ARBA00022822"/>
    </source>
</evidence>
<keyword evidence="6" id="KW-0057">Aromatic amino acid biosynthesis</keyword>
<evidence type="ECO:0000313" key="9">
    <source>
        <dbReference type="EMBL" id="ELR19680.1"/>
    </source>
</evidence>
<dbReference type="GO" id="GO:0000162">
    <property type="term" value="P:L-tryptophan biosynthetic process"/>
    <property type="evidence" value="ECO:0007669"/>
    <property type="project" value="UniProtKB-UniPathway"/>
</dbReference>
<dbReference type="GO" id="GO:0004640">
    <property type="term" value="F:phosphoribosylanthranilate isomerase activity"/>
    <property type="evidence" value="ECO:0007669"/>
    <property type="project" value="UniProtKB-EC"/>
</dbReference>
<dbReference type="Proteomes" id="UP000011083">
    <property type="component" value="Unassembled WGS sequence"/>
</dbReference>
<dbReference type="CDD" id="cd00405">
    <property type="entry name" value="PRAI"/>
    <property type="match status" value="1"/>
</dbReference>
<accession>L8H3A6</accession>
<dbReference type="GeneID" id="14920506"/>
<keyword evidence="5" id="KW-0822">Tryptophan biosynthesis</keyword>
<keyword evidence="4" id="KW-0028">Amino-acid biosynthesis</keyword>
<evidence type="ECO:0000259" key="8">
    <source>
        <dbReference type="Pfam" id="PF00697"/>
    </source>
</evidence>
<comment type="similarity">
    <text evidence="2">Belongs to the TrpF family.</text>
</comment>
<dbReference type="InterPro" id="IPR001240">
    <property type="entry name" value="PRAI_dom"/>
</dbReference>
<dbReference type="PANTHER" id="PTHR42894:SF1">
    <property type="entry name" value="N-(5'-PHOSPHORIBOSYL)ANTHRANILATE ISOMERASE"/>
    <property type="match status" value="1"/>
</dbReference>
<dbReference type="InterPro" id="IPR013785">
    <property type="entry name" value="Aldolase_TIM"/>
</dbReference>
<dbReference type="VEuPathDB" id="AmoebaDB:ACA1_199630"/>
<dbReference type="HAMAP" id="MF_00135">
    <property type="entry name" value="PRAI"/>
    <property type="match status" value="1"/>
</dbReference>
<dbReference type="Pfam" id="PF00697">
    <property type="entry name" value="PRAI"/>
    <property type="match status" value="1"/>
</dbReference>
<organism evidence="9 10">
    <name type="scientific">Acanthamoeba castellanii (strain ATCC 30010 / Neff)</name>
    <dbReference type="NCBI Taxonomy" id="1257118"/>
    <lineage>
        <taxon>Eukaryota</taxon>
        <taxon>Amoebozoa</taxon>
        <taxon>Discosea</taxon>
        <taxon>Longamoebia</taxon>
        <taxon>Centramoebida</taxon>
        <taxon>Acanthamoebidae</taxon>
        <taxon>Acanthamoeba</taxon>
    </lineage>
</organism>
<dbReference type="InterPro" id="IPR011060">
    <property type="entry name" value="RibuloseP-bd_barrel"/>
</dbReference>
<dbReference type="InterPro" id="IPR044643">
    <property type="entry name" value="TrpF_fam"/>
</dbReference>
<evidence type="ECO:0000256" key="1">
    <source>
        <dbReference type="ARBA" id="ARBA00004664"/>
    </source>
</evidence>
<keyword evidence="7 9" id="KW-0413">Isomerase</keyword>